<name>A0AAD9N5Y9_RIDPI</name>
<evidence type="ECO:0000313" key="2">
    <source>
        <dbReference type="EMBL" id="KAK2156251.1"/>
    </source>
</evidence>
<evidence type="ECO:0000256" key="1">
    <source>
        <dbReference type="SAM" id="MobiDB-lite"/>
    </source>
</evidence>
<proteinExistence type="predicted"/>
<feature type="compositionally biased region" description="Basic and acidic residues" evidence="1">
    <location>
        <begin position="31"/>
        <end position="55"/>
    </location>
</feature>
<dbReference type="Proteomes" id="UP001209878">
    <property type="component" value="Unassembled WGS sequence"/>
</dbReference>
<accession>A0AAD9N5Y9</accession>
<sequence>MGDVEWEFLQDQTTKRKMYCKDCVDHMWIKSMERRKRDVQSLDKMREDAEKEKKQVASFEDSEQSEDDNQHNDTDKSFSESSCHEDDDPATSTTTTTTIADTKGKKRRISSTATVTQPEDEPHPKYRHIRESIRKVRPELSNLAALKVAVLDILEAASGVKSKYLFEKIDFVITDQTAHNFNVDEIVAETLQSEHIPVHLFCNVQASPSKLVTYCVGALIGLHLVEPFLSLTMAADTTYTKIIPAFQQLYQELLDTDGYTLLNVDEPAFTFVSTERFKQARNTEKLAKAPIHNLATGRSVGFVNYELSTRGAKQLASASSAQVKAKAADLIDERQPGSFGNYGCIVQKEA</sequence>
<dbReference type="AlphaFoldDB" id="A0AAD9N5Y9"/>
<feature type="region of interest" description="Disordered" evidence="1">
    <location>
        <begin position="31"/>
        <end position="128"/>
    </location>
</feature>
<dbReference type="EMBL" id="JAODUO010001984">
    <property type="protein sequence ID" value="KAK2156251.1"/>
    <property type="molecule type" value="Genomic_DNA"/>
</dbReference>
<keyword evidence="3" id="KW-1185">Reference proteome</keyword>
<gene>
    <name evidence="2" type="ORF">NP493_1986g00010</name>
</gene>
<organism evidence="2 3">
    <name type="scientific">Ridgeia piscesae</name>
    <name type="common">Tubeworm</name>
    <dbReference type="NCBI Taxonomy" id="27915"/>
    <lineage>
        <taxon>Eukaryota</taxon>
        <taxon>Metazoa</taxon>
        <taxon>Spiralia</taxon>
        <taxon>Lophotrochozoa</taxon>
        <taxon>Annelida</taxon>
        <taxon>Polychaeta</taxon>
        <taxon>Sedentaria</taxon>
        <taxon>Canalipalpata</taxon>
        <taxon>Sabellida</taxon>
        <taxon>Siboglinidae</taxon>
        <taxon>Ridgeia</taxon>
    </lineage>
</organism>
<protein>
    <submittedName>
        <fullName evidence="2">Uncharacterized protein</fullName>
    </submittedName>
</protein>
<feature type="compositionally biased region" description="Basic and acidic residues" evidence="1">
    <location>
        <begin position="68"/>
        <end position="84"/>
    </location>
</feature>
<evidence type="ECO:0000313" key="3">
    <source>
        <dbReference type="Proteomes" id="UP001209878"/>
    </source>
</evidence>
<feature type="compositionally biased region" description="Low complexity" evidence="1">
    <location>
        <begin position="90"/>
        <end position="101"/>
    </location>
</feature>
<comment type="caution">
    <text evidence="2">The sequence shown here is derived from an EMBL/GenBank/DDBJ whole genome shotgun (WGS) entry which is preliminary data.</text>
</comment>
<reference evidence="2" key="1">
    <citation type="journal article" date="2023" name="Mol. Biol. Evol.">
        <title>Third-Generation Sequencing Reveals the Adaptive Role of the Epigenome in Three Deep-Sea Polychaetes.</title>
        <authorList>
            <person name="Perez M."/>
            <person name="Aroh O."/>
            <person name="Sun Y."/>
            <person name="Lan Y."/>
            <person name="Juniper S.K."/>
            <person name="Young C.R."/>
            <person name="Angers B."/>
            <person name="Qian P.Y."/>
        </authorList>
    </citation>
    <scope>NUCLEOTIDE SEQUENCE</scope>
    <source>
        <strain evidence="2">R07B-5</strain>
    </source>
</reference>